<evidence type="ECO:0000313" key="3">
    <source>
        <dbReference type="Proteomes" id="UP001059934"/>
    </source>
</evidence>
<evidence type="ECO:0000256" key="1">
    <source>
        <dbReference type="SAM" id="SignalP"/>
    </source>
</evidence>
<name>A0ABY5TR73_9GAMM</name>
<organism evidence="2 3">
    <name type="scientific">SAR92 clade bacterium H455</name>
    <dbReference type="NCBI Taxonomy" id="2974818"/>
    <lineage>
        <taxon>Bacteria</taxon>
        <taxon>Pseudomonadati</taxon>
        <taxon>Pseudomonadota</taxon>
        <taxon>Gammaproteobacteria</taxon>
        <taxon>Cellvibrionales</taxon>
        <taxon>Porticoccaceae</taxon>
        <taxon>SAR92 clade</taxon>
    </lineage>
</organism>
<feature type="signal peptide" evidence="1">
    <location>
        <begin position="1"/>
        <end position="25"/>
    </location>
</feature>
<protein>
    <submittedName>
        <fullName evidence="2">Uncharacterized protein</fullName>
    </submittedName>
</protein>
<accession>A0ABY5TR73</accession>
<keyword evidence="3" id="KW-1185">Reference proteome</keyword>
<gene>
    <name evidence="2" type="ORF">NYF23_04140</name>
</gene>
<evidence type="ECO:0000313" key="2">
    <source>
        <dbReference type="EMBL" id="UVW35809.1"/>
    </source>
</evidence>
<dbReference type="EMBL" id="CP103416">
    <property type="protein sequence ID" value="UVW35809.1"/>
    <property type="molecule type" value="Genomic_DNA"/>
</dbReference>
<feature type="chain" id="PRO_5045739922" evidence="1">
    <location>
        <begin position="26"/>
        <end position="107"/>
    </location>
</feature>
<sequence length="107" mass="12067">MKIISIVGRVVCLVLGLSVAMSSVAAEQEIDPKWEKFKTTIDFVSAKQRLLVVGDREFAVPFNTHILNSNNQPVAMSDLHLDETVLVYLYRAENGNRPEIKRIVKIK</sequence>
<reference evidence="2" key="1">
    <citation type="submission" date="2022-08" db="EMBL/GenBank/DDBJ databases">
        <title>Catabolic pathway analysis in culturable SAR92 clade bacteria reveals their overlooked roles in DMSP degradation in coastal seas.</title>
        <authorList>
            <person name="He X."/>
            <person name="Zhang X."/>
            <person name="Zhang Y."/>
        </authorList>
    </citation>
    <scope>NUCLEOTIDE SEQUENCE</scope>
    <source>
        <strain evidence="2">H455</strain>
    </source>
</reference>
<proteinExistence type="predicted"/>
<keyword evidence="1" id="KW-0732">Signal</keyword>
<dbReference type="Proteomes" id="UP001059934">
    <property type="component" value="Chromosome"/>
</dbReference>